<name>A0ABW1AHA8_9ACTN</name>
<dbReference type="GO" id="GO:0016491">
    <property type="term" value="F:oxidoreductase activity"/>
    <property type="evidence" value="ECO:0007669"/>
    <property type="project" value="UniProtKB-KW"/>
</dbReference>
<dbReference type="RefSeq" id="WP_378291408.1">
    <property type="nucleotide sequence ID" value="NZ_JBHSON010000128.1"/>
</dbReference>
<keyword evidence="4" id="KW-1185">Reference proteome</keyword>
<evidence type="ECO:0000313" key="3">
    <source>
        <dbReference type="EMBL" id="MFC5753897.1"/>
    </source>
</evidence>
<evidence type="ECO:0000259" key="2">
    <source>
        <dbReference type="Pfam" id="PF00296"/>
    </source>
</evidence>
<protein>
    <submittedName>
        <fullName evidence="3">LLM class flavin-dependent oxidoreductase</fullName>
        <ecNumber evidence="3">1.-.-.-</ecNumber>
    </submittedName>
</protein>
<dbReference type="Gene3D" id="3.20.20.30">
    <property type="entry name" value="Luciferase-like domain"/>
    <property type="match status" value="1"/>
</dbReference>
<dbReference type="PANTHER" id="PTHR43244">
    <property type="match status" value="1"/>
</dbReference>
<dbReference type="SUPFAM" id="SSF51679">
    <property type="entry name" value="Bacterial luciferase-like"/>
    <property type="match status" value="1"/>
</dbReference>
<dbReference type="InterPro" id="IPR011251">
    <property type="entry name" value="Luciferase-like_dom"/>
</dbReference>
<organism evidence="3 4">
    <name type="scientific">Actinomadura rugatobispora</name>
    <dbReference type="NCBI Taxonomy" id="1994"/>
    <lineage>
        <taxon>Bacteria</taxon>
        <taxon>Bacillati</taxon>
        <taxon>Actinomycetota</taxon>
        <taxon>Actinomycetes</taxon>
        <taxon>Streptosporangiales</taxon>
        <taxon>Thermomonosporaceae</taxon>
        <taxon>Actinomadura</taxon>
    </lineage>
</organism>
<accession>A0ABW1AHA8</accession>
<gene>
    <name evidence="3" type="ORF">ACFPZN_50480</name>
</gene>
<dbReference type="EMBL" id="JBHSON010000128">
    <property type="protein sequence ID" value="MFC5753897.1"/>
    <property type="molecule type" value="Genomic_DNA"/>
</dbReference>
<dbReference type="PANTHER" id="PTHR43244:SF1">
    <property type="entry name" value="5,10-METHYLENETETRAHYDROMETHANOPTERIN REDUCTASE"/>
    <property type="match status" value="1"/>
</dbReference>
<dbReference type="EC" id="1.-.-.-" evidence="3"/>
<sequence>MPGDRIIFGAAAIPEPDRDWLAAAERLPIESIWQGGHLLPPTSTGEAITRLALMAAWTERVRVGTAVLQLPLYPPVIAAKQLADLDSRTGGRVSVGVGVGGEFPKEFEAVGVPLKERGPRTDEAMEILRALWNGGPVTHHGRFFDFDDLELRPVRSPGADAPEMRPGGPPLLVSGRKAPAMRRAARLGDGWMPYLMSPDAYARSVAAIEDEARAAGRDLAGFEWMMYLYCCVRRDGDRARNDVEAFLGGAYGDKPRAMLDRIAPSGTPEEVAARLQKYVDAGVRHFVISPAAPDDTLEVVTLAAEEVLPRLTLPVPAAPGGVAP</sequence>
<feature type="domain" description="Luciferase-like" evidence="2">
    <location>
        <begin position="19"/>
        <end position="285"/>
    </location>
</feature>
<comment type="caution">
    <text evidence="3">The sequence shown here is derived from an EMBL/GenBank/DDBJ whole genome shotgun (WGS) entry which is preliminary data.</text>
</comment>
<proteinExistence type="predicted"/>
<dbReference type="InterPro" id="IPR036661">
    <property type="entry name" value="Luciferase-like_sf"/>
</dbReference>
<dbReference type="Proteomes" id="UP001596074">
    <property type="component" value="Unassembled WGS sequence"/>
</dbReference>
<dbReference type="Pfam" id="PF00296">
    <property type="entry name" value="Bac_luciferase"/>
    <property type="match status" value="1"/>
</dbReference>
<dbReference type="InterPro" id="IPR050564">
    <property type="entry name" value="F420-G6PD/mer"/>
</dbReference>
<evidence type="ECO:0000313" key="4">
    <source>
        <dbReference type="Proteomes" id="UP001596074"/>
    </source>
</evidence>
<reference evidence="4" key="1">
    <citation type="journal article" date="2019" name="Int. J. Syst. Evol. Microbiol.">
        <title>The Global Catalogue of Microorganisms (GCM) 10K type strain sequencing project: providing services to taxonomists for standard genome sequencing and annotation.</title>
        <authorList>
            <consortium name="The Broad Institute Genomics Platform"/>
            <consortium name="The Broad Institute Genome Sequencing Center for Infectious Disease"/>
            <person name="Wu L."/>
            <person name="Ma J."/>
        </authorList>
    </citation>
    <scope>NUCLEOTIDE SEQUENCE [LARGE SCALE GENOMIC DNA]</scope>
    <source>
        <strain evidence="4">KCTC 42087</strain>
    </source>
</reference>
<keyword evidence="1 3" id="KW-0560">Oxidoreductase</keyword>
<evidence type="ECO:0000256" key="1">
    <source>
        <dbReference type="ARBA" id="ARBA00023002"/>
    </source>
</evidence>